<accession>A0A7I9VWF1</accession>
<gene>
    <name evidence="1" type="ORF">MAGR_08790</name>
</gene>
<reference evidence="1 2" key="1">
    <citation type="journal article" date="2019" name="Emerg. Microbes Infect.">
        <title>Comprehensive subspecies identification of 175 nontuberculous mycobacteria species based on 7547 genomic profiles.</title>
        <authorList>
            <person name="Matsumoto Y."/>
            <person name="Kinjo T."/>
            <person name="Motooka D."/>
            <person name="Nabeya D."/>
            <person name="Jung N."/>
            <person name="Uechi K."/>
            <person name="Horii T."/>
            <person name="Iida T."/>
            <person name="Fujita J."/>
            <person name="Nakamura S."/>
        </authorList>
    </citation>
    <scope>NUCLEOTIDE SEQUENCE [LARGE SCALE GENOMIC DNA]</scope>
    <source>
        <strain evidence="1 2">JCM 6377</strain>
    </source>
</reference>
<dbReference type="EMBL" id="BLKS01000001">
    <property type="protein sequence ID" value="GFG49438.1"/>
    <property type="molecule type" value="Genomic_DNA"/>
</dbReference>
<dbReference type="RefSeq" id="WP_174814637.1">
    <property type="nucleotide sequence ID" value="NZ_BLKS01000001.1"/>
</dbReference>
<dbReference type="AlphaFoldDB" id="A0A7I9VWF1"/>
<dbReference type="Proteomes" id="UP000465302">
    <property type="component" value="Unassembled WGS sequence"/>
</dbReference>
<evidence type="ECO:0000313" key="1">
    <source>
        <dbReference type="EMBL" id="GFG49438.1"/>
    </source>
</evidence>
<sequence length="126" mass="13943">MGTDFDGKKILVVGGMERQATLGVTDRGGNAVIIGRPIDEILDIGEDERCCDSKTVDNRVRPFRVISACSKPAEWIYVMKCCGGHALACDPCHEHHLQPAVNRRYCTHCWHPFSSLADGARAVYRV</sequence>
<proteinExistence type="predicted"/>
<organism evidence="1 2">
    <name type="scientific">Mycolicibacterium agri</name>
    <name type="common">Mycobacterium agri</name>
    <dbReference type="NCBI Taxonomy" id="36811"/>
    <lineage>
        <taxon>Bacteria</taxon>
        <taxon>Bacillati</taxon>
        <taxon>Actinomycetota</taxon>
        <taxon>Actinomycetes</taxon>
        <taxon>Mycobacteriales</taxon>
        <taxon>Mycobacteriaceae</taxon>
        <taxon>Mycolicibacterium</taxon>
    </lineage>
</organism>
<comment type="caution">
    <text evidence="1">The sequence shown here is derived from an EMBL/GenBank/DDBJ whole genome shotgun (WGS) entry which is preliminary data.</text>
</comment>
<name>A0A7I9VWF1_MYCAG</name>
<protein>
    <submittedName>
        <fullName evidence="1">Uncharacterized protein</fullName>
    </submittedName>
</protein>
<evidence type="ECO:0000313" key="2">
    <source>
        <dbReference type="Proteomes" id="UP000465302"/>
    </source>
</evidence>